<dbReference type="InterPro" id="IPR036390">
    <property type="entry name" value="WH_DNA-bd_sf"/>
</dbReference>
<gene>
    <name evidence="2" type="primary">marR</name>
    <name evidence="2" type="ORF">ARN_20380</name>
    <name evidence="3" type="ORF">ArsFIN_18860</name>
    <name evidence="4" type="ORF">QE207_10750</name>
    <name evidence="5" type="ORF">QE210_08100</name>
    <name evidence="6" type="ORF">QE258_08760</name>
</gene>
<evidence type="ECO:0000313" key="5">
    <source>
        <dbReference type="EMBL" id="WGM03013.1"/>
    </source>
</evidence>
<dbReference type="GO" id="GO:0003700">
    <property type="term" value="F:DNA-binding transcription factor activity"/>
    <property type="evidence" value="ECO:0007669"/>
    <property type="project" value="InterPro"/>
</dbReference>
<feature type="domain" description="HTH marR-type" evidence="1">
    <location>
        <begin position="1"/>
        <end position="136"/>
    </location>
</feature>
<dbReference type="Proteomes" id="UP000295134">
    <property type="component" value="Chromosome"/>
</dbReference>
<dbReference type="KEGG" id="ans:ArsFIN_18860"/>
<evidence type="ECO:0000313" key="6">
    <source>
        <dbReference type="EMBL" id="WGM07327.1"/>
    </source>
</evidence>
<evidence type="ECO:0000313" key="3">
    <source>
        <dbReference type="EMBL" id="QBY43319.1"/>
    </source>
</evidence>
<dbReference type="InterPro" id="IPR000835">
    <property type="entry name" value="HTH_MarR-typ"/>
</dbReference>
<dbReference type="GeneID" id="96877006"/>
<name>D2U0K9_9GAMM</name>
<dbReference type="Pfam" id="PF01047">
    <property type="entry name" value="MarR"/>
    <property type="match status" value="1"/>
</dbReference>
<accession>D2U0K9</accession>
<evidence type="ECO:0000313" key="2">
    <source>
        <dbReference type="EMBL" id="CBA73898.1"/>
    </source>
</evidence>
<dbReference type="EMBL" id="CP123504">
    <property type="protein sequence ID" value="WGM03013.1"/>
    <property type="molecule type" value="Genomic_DNA"/>
</dbReference>
<evidence type="ECO:0000259" key="1">
    <source>
        <dbReference type="PROSITE" id="PS50995"/>
    </source>
</evidence>
<reference evidence="2" key="1">
    <citation type="journal article" date="2010" name="Insect Mol. Biol.">
        <title>The draft genome sequence of Arsenophonus nasoniae, son-killer bacterium of Nasonia vitripennis, reveals genes associated with virulence and symbiosis.</title>
        <authorList>
            <person name="Wilkes T."/>
            <person name="Darby A.C."/>
            <person name="Choi J."/>
            <person name="Colborne J.K."/>
            <person name="Werren J.H."/>
            <person name="Hurst G.D.D."/>
        </authorList>
    </citation>
    <scope>NUCLEOTIDE SEQUENCE</scope>
</reference>
<evidence type="ECO:0000313" key="8">
    <source>
        <dbReference type="Proteomes" id="UP001177592"/>
    </source>
</evidence>
<dbReference type="Gene3D" id="1.10.10.10">
    <property type="entry name" value="Winged helix-like DNA-binding domain superfamily/Winged helix DNA-binding domain"/>
    <property type="match status" value="1"/>
</dbReference>
<keyword evidence="8" id="KW-1185">Reference proteome</keyword>
<dbReference type="EMBL" id="FN545212">
    <property type="protein sequence ID" value="CBA73898.1"/>
    <property type="molecule type" value="Genomic_DNA"/>
</dbReference>
<sequence length="147" mass="17421">MHHLYKQFMLFTTSFYEVIDVLTRDLELDGMTRVQFNILQQIALEQPITLSQISYCQNMSLPNVSREIRKFIKNGWVYKFKDNQDKRKTFLMLDQAGIKITKIIFSQMEKRFLTTIDKRCDTNQINISNSIDNISELLFKPIISSKK</sequence>
<dbReference type="EMBL" id="CP123523">
    <property type="protein sequence ID" value="WGM07327.1"/>
    <property type="molecule type" value="Genomic_DNA"/>
</dbReference>
<evidence type="ECO:0000313" key="7">
    <source>
        <dbReference type="Proteomes" id="UP000295134"/>
    </source>
</evidence>
<dbReference type="PROSITE" id="PS50995">
    <property type="entry name" value="HTH_MARR_2"/>
    <property type="match status" value="1"/>
</dbReference>
<reference evidence="4" key="3">
    <citation type="submission" date="2023-04" db="EMBL/GenBank/DDBJ databases">
        <title>Genome dynamics across the evolutionary transition to endosymbiosis.</title>
        <authorList>
            <person name="Siozios S."/>
            <person name="Nadal-Jimenez P."/>
            <person name="Azagi T."/>
            <person name="Sprong H."/>
            <person name="Frost C.L."/>
            <person name="Parratt S.R."/>
            <person name="Taylor G."/>
            <person name="Brettell L."/>
            <person name="Lew K.C."/>
            <person name="Croft L."/>
            <person name="King K.C."/>
            <person name="Brockhurst M.A."/>
            <person name="Hypsa V."/>
            <person name="Novakova E."/>
            <person name="Darby A.C."/>
            <person name="Hurst G.D.D."/>
        </authorList>
    </citation>
    <scope>NUCLEOTIDE SEQUENCE</scope>
    <source>
        <strain evidence="4">AIh</strain>
        <strain evidence="6">ANv_CAN</strain>
        <strain evidence="5">APv</strain>
    </source>
</reference>
<dbReference type="Proteomes" id="UP001177597">
    <property type="component" value="Chromosome"/>
</dbReference>
<dbReference type="SMART" id="SM00347">
    <property type="entry name" value="HTH_MARR"/>
    <property type="match status" value="1"/>
</dbReference>
<dbReference type="AlphaFoldDB" id="D2U0K9"/>
<dbReference type="RefSeq" id="WP_026823211.1">
    <property type="nucleotide sequence ID" value="NZ_CP038613.1"/>
</dbReference>
<evidence type="ECO:0000313" key="4">
    <source>
        <dbReference type="EMBL" id="WGL94221.1"/>
    </source>
</evidence>
<dbReference type="EMBL" id="CP038613">
    <property type="protein sequence ID" value="QBY43319.1"/>
    <property type="molecule type" value="Genomic_DNA"/>
</dbReference>
<dbReference type="InterPro" id="IPR036388">
    <property type="entry name" value="WH-like_DNA-bd_sf"/>
</dbReference>
<proteinExistence type="predicted"/>
<reference evidence="3 7" key="2">
    <citation type="submission" date="2019-03" db="EMBL/GenBank/DDBJ databases">
        <title>Long-read sequencing reveals hyperdense prophage content in a complex bacterial symbiont genome.</title>
        <authorList>
            <person name="Frost C.L."/>
            <person name="Siozios S."/>
            <person name="Nadal-Jimenez P."/>
            <person name="Brockhurst M.A."/>
            <person name="King K.C."/>
            <person name="Darby A.C."/>
            <person name="Hurst G.D.D."/>
        </authorList>
    </citation>
    <scope>NUCLEOTIDE SEQUENCE [LARGE SCALE GENOMIC DNA]</scope>
    <source>
        <strain evidence="3 7">FIN</strain>
    </source>
</reference>
<protein>
    <submittedName>
        <fullName evidence="3">MarR family protein</fullName>
    </submittedName>
    <submittedName>
        <fullName evidence="4">MarR family transcriptional regulator</fullName>
    </submittedName>
    <submittedName>
        <fullName evidence="2">Regulatory protein, MarR</fullName>
    </submittedName>
</protein>
<dbReference type="SUPFAM" id="SSF46785">
    <property type="entry name" value="Winged helix' DNA-binding domain"/>
    <property type="match status" value="1"/>
</dbReference>
<organism evidence="2">
    <name type="scientific">Arsenophonus nasoniae</name>
    <name type="common">son-killer infecting Nasonia vitripennis</name>
    <dbReference type="NCBI Taxonomy" id="638"/>
    <lineage>
        <taxon>Bacteria</taxon>
        <taxon>Pseudomonadati</taxon>
        <taxon>Pseudomonadota</taxon>
        <taxon>Gammaproteobacteria</taxon>
        <taxon>Enterobacterales</taxon>
        <taxon>Morganellaceae</taxon>
        <taxon>Arsenophonus</taxon>
    </lineage>
</organism>
<dbReference type="EMBL" id="CP123498">
    <property type="protein sequence ID" value="WGL94221.1"/>
    <property type="molecule type" value="Genomic_DNA"/>
</dbReference>
<dbReference type="Proteomes" id="UP001177595">
    <property type="component" value="Chromosome"/>
</dbReference>
<dbReference type="Proteomes" id="UP001177592">
    <property type="component" value="Chromosome"/>
</dbReference>